<protein>
    <submittedName>
        <fullName evidence="1">Uncharacterized protein</fullName>
    </submittedName>
</protein>
<comment type="caution">
    <text evidence="1">The sequence shown here is derived from an EMBL/GenBank/DDBJ whole genome shotgun (WGS) entry which is preliminary data.</text>
</comment>
<accession>A0A261RVJ8</accession>
<dbReference type="AlphaFoldDB" id="A0A261RVJ8"/>
<gene>
    <name evidence="1" type="ORF">CEG14_23650</name>
</gene>
<name>A0A261RVJ8_9BORD</name>
<dbReference type="RefSeq" id="WP_094828847.1">
    <property type="nucleotide sequence ID" value="NZ_NEVL01000006.1"/>
</dbReference>
<dbReference type="EMBL" id="NEVL01000006">
    <property type="protein sequence ID" value="OZI28921.1"/>
    <property type="molecule type" value="Genomic_DNA"/>
</dbReference>
<evidence type="ECO:0000313" key="1">
    <source>
        <dbReference type="EMBL" id="OZI28921.1"/>
    </source>
</evidence>
<dbReference type="Proteomes" id="UP000217005">
    <property type="component" value="Unassembled WGS sequence"/>
</dbReference>
<organism evidence="1 2">
    <name type="scientific">Bordetella genomosp. 1</name>
    <dbReference type="NCBI Taxonomy" id="1395607"/>
    <lineage>
        <taxon>Bacteria</taxon>
        <taxon>Pseudomonadati</taxon>
        <taxon>Pseudomonadota</taxon>
        <taxon>Betaproteobacteria</taxon>
        <taxon>Burkholderiales</taxon>
        <taxon>Alcaligenaceae</taxon>
        <taxon>Bordetella</taxon>
    </lineage>
</organism>
<sequence length="155" mass="16987">MPSPASKTERHARLTAAMQRAGCTDPTDWVNSEVREDLPQFARFLMLREVHTLADAVDDALEETLFDRPDLEQTLAAARKAVGAEALDALLLAYGKTLGNSFVMVLDDGPSVQGEDIPGWQLVETDAEAEPTGRLVQGLHEDYPDFEGAYVRDAD</sequence>
<proteinExistence type="predicted"/>
<evidence type="ECO:0000313" key="2">
    <source>
        <dbReference type="Proteomes" id="UP000217005"/>
    </source>
</evidence>
<dbReference type="OrthoDB" id="3483256at2"/>
<reference evidence="1 2" key="1">
    <citation type="submission" date="2017-05" db="EMBL/GenBank/DDBJ databases">
        <title>Complete and WGS of Bordetella genogroups.</title>
        <authorList>
            <person name="Spilker T."/>
            <person name="LiPuma J."/>
        </authorList>
    </citation>
    <scope>NUCLEOTIDE SEQUENCE [LARGE SCALE GENOMIC DNA]</scope>
    <source>
        <strain evidence="1 2">AU17610</strain>
    </source>
</reference>